<dbReference type="Proteomes" id="UP000485621">
    <property type="component" value="Unassembled WGS sequence"/>
</dbReference>
<sequence>MNKSSDNNKKKNNILKMPVRTETGLLEFVGDLFERVKKDEIENILVIANLKNDQKIETFYDVTDVSMIVYAVEKFKTSLLLGMEFEEMDDE</sequence>
<dbReference type="AlphaFoldDB" id="A0A1V5ZP43"/>
<reference evidence="1" key="1">
    <citation type="submission" date="2017-02" db="EMBL/GenBank/DDBJ databases">
        <title>Delving into the versatile metabolic prowess of the omnipresent phylum Bacteroidetes.</title>
        <authorList>
            <person name="Nobu M.K."/>
            <person name="Mei R."/>
            <person name="Narihiro T."/>
            <person name="Kuroda K."/>
            <person name="Liu W.-T."/>
        </authorList>
    </citation>
    <scope>NUCLEOTIDE SEQUENCE</scope>
    <source>
        <strain evidence="1">ADurb.Bin160</strain>
    </source>
</reference>
<protein>
    <submittedName>
        <fullName evidence="1">Uncharacterized protein</fullName>
    </submittedName>
</protein>
<gene>
    <name evidence="1" type="ORF">BWY04_00491</name>
</gene>
<accession>A0A1V5ZP43</accession>
<name>A0A1V5ZP43_9BACT</name>
<proteinExistence type="predicted"/>
<comment type="caution">
    <text evidence="1">The sequence shown here is derived from an EMBL/GenBank/DDBJ whole genome shotgun (WGS) entry which is preliminary data.</text>
</comment>
<dbReference type="EMBL" id="MWDB01000007">
    <property type="protein sequence ID" value="OQB42005.1"/>
    <property type="molecule type" value="Genomic_DNA"/>
</dbReference>
<organism evidence="1">
    <name type="scientific">candidate division CPR1 bacterium ADurb.Bin160</name>
    <dbReference type="NCBI Taxonomy" id="1852826"/>
    <lineage>
        <taxon>Bacteria</taxon>
        <taxon>candidate division CPR1</taxon>
    </lineage>
</organism>
<evidence type="ECO:0000313" key="1">
    <source>
        <dbReference type="EMBL" id="OQB42005.1"/>
    </source>
</evidence>